<dbReference type="SMART" id="SM00863">
    <property type="entry name" value="tRNA_SAD"/>
    <property type="match status" value="1"/>
</dbReference>
<evidence type="ECO:0000256" key="3">
    <source>
        <dbReference type="ARBA" id="ARBA00022598"/>
    </source>
</evidence>
<name>A0A953M3L9_9BACT</name>
<keyword evidence="9 11" id="KW-0648">Protein biosynthesis</keyword>
<dbReference type="EMBL" id="JAIOIV010000150">
    <property type="protein sequence ID" value="MBZ0158364.1"/>
    <property type="molecule type" value="Genomic_DNA"/>
</dbReference>
<evidence type="ECO:0000256" key="7">
    <source>
        <dbReference type="ARBA" id="ARBA00022840"/>
    </source>
</evidence>
<dbReference type="Gene3D" id="3.30.930.10">
    <property type="entry name" value="Bira Bifunctional Protein, Domain 2"/>
    <property type="match status" value="1"/>
</dbReference>
<dbReference type="Gene3D" id="3.30.54.20">
    <property type="match status" value="1"/>
</dbReference>
<dbReference type="GO" id="GO:0005829">
    <property type="term" value="C:cytosol"/>
    <property type="evidence" value="ECO:0007669"/>
    <property type="project" value="TreeGrafter"/>
</dbReference>
<gene>
    <name evidence="11 14" type="primary">alaS</name>
    <name evidence="14" type="ORF">K8I29_19375</name>
</gene>
<evidence type="ECO:0000313" key="14">
    <source>
        <dbReference type="EMBL" id="MBZ0158364.1"/>
    </source>
</evidence>
<comment type="domain">
    <text evidence="11">Consists of three domains; the N-terminal catalytic domain, the editing domain and the C-terminal C-Ala domain. The editing domain removes incorrectly charged amino acids, while the C-Ala domain, along with tRNA(Ala), serves as a bridge to cooperatively bring together the editing and aminoacylation centers thus stimulating deacylation of misacylated tRNAs.</text>
</comment>
<evidence type="ECO:0000256" key="2">
    <source>
        <dbReference type="ARBA" id="ARBA00022555"/>
    </source>
</evidence>
<dbReference type="InterPro" id="IPR018162">
    <property type="entry name" value="Ala-tRNA-ligase_IIc_anticod-bd"/>
</dbReference>
<dbReference type="InterPro" id="IPR003156">
    <property type="entry name" value="DHHA1_dom"/>
</dbReference>
<feature type="domain" description="Alanyl-transfer RNA synthetases family profile" evidence="13">
    <location>
        <begin position="1"/>
        <end position="712"/>
    </location>
</feature>
<dbReference type="InterPro" id="IPR018164">
    <property type="entry name" value="Ala-tRNA-synth_IIc_N"/>
</dbReference>
<evidence type="ECO:0000256" key="6">
    <source>
        <dbReference type="ARBA" id="ARBA00022833"/>
    </source>
</evidence>
<keyword evidence="8 11" id="KW-0694">RNA-binding</keyword>
<dbReference type="Pfam" id="PF07973">
    <property type="entry name" value="tRNA_SAD"/>
    <property type="match status" value="1"/>
</dbReference>
<keyword evidence="10 11" id="KW-0030">Aminoacyl-tRNA synthetase</keyword>
<dbReference type="InterPro" id="IPR050058">
    <property type="entry name" value="Ala-tRNA_ligase"/>
</dbReference>
<feature type="binding site" evidence="11">
    <location>
        <position position="669"/>
    </location>
    <ligand>
        <name>Zn(2+)</name>
        <dbReference type="ChEBI" id="CHEBI:29105"/>
    </ligand>
</feature>
<dbReference type="Pfam" id="PF02272">
    <property type="entry name" value="DHHA1"/>
    <property type="match status" value="1"/>
</dbReference>
<dbReference type="Gene3D" id="2.40.30.130">
    <property type="match status" value="1"/>
</dbReference>
<reference evidence="14" key="1">
    <citation type="journal article" date="2021" name="bioRxiv">
        <title>Unraveling nitrogen, sulfur and carbon metabolic pathways and microbial community transcriptional responses to substrate deprivation and toxicity stresses in a bioreactor mimicking anoxic brackish coastal sediment conditions.</title>
        <authorList>
            <person name="Martins P.D."/>
            <person name="Echeveste M.J."/>
            <person name="Arshad A."/>
            <person name="Kurth J."/>
            <person name="Ouboter H."/>
            <person name="Jetten M.S.M."/>
            <person name="Welte C.U."/>
        </authorList>
    </citation>
    <scope>NUCLEOTIDE SEQUENCE</scope>
    <source>
        <strain evidence="14">MAG_39</strain>
    </source>
</reference>
<evidence type="ECO:0000256" key="10">
    <source>
        <dbReference type="ARBA" id="ARBA00023146"/>
    </source>
</evidence>
<keyword evidence="5 11" id="KW-0547">Nucleotide-binding</keyword>
<dbReference type="PANTHER" id="PTHR11777">
    <property type="entry name" value="ALANYL-TRNA SYNTHETASE"/>
    <property type="match status" value="1"/>
</dbReference>
<comment type="function">
    <text evidence="11">Catalyzes the attachment of alanine to tRNA(Ala) in a two-step reaction: alanine is first activated by ATP to form Ala-AMP and then transferred to the acceptor end of tRNA(Ala). Also edits incorrectly charged Ser-tRNA(Ala) and Gly-tRNA(Ala) via its editing domain.</text>
</comment>
<dbReference type="SUPFAM" id="SSF55186">
    <property type="entry name" value="ThrRS/AlaRS common domain"/>
    <property type="match status" value="1"/>
</dbReference>
<evidence type="ECO:0000256" key="11">
    <source>
        <dbReference type="HAMAP-Rule" id="MF_00036"/>
    </source>
</evidence>
<keyword evidence="6 11" id="KW-0862">Zinc</keyword>
<dbReference type="Pfam" id="PF01411">
    <property type="entry name" value="tRNA-synt_2c"/>
    <property type="match status" value="1"/>
</dbReference>
<dbReference type="GO" id="GO:0000049">
    <property type="term" value="F:tRNA binding"/>
    <property type="evidence" value="ECO:0007669"/>
    <property type="project" value="UniProtKB-KW"/>
</dbReference>
<feature type="binding site" evidence="11">
    <location>
        <position position="673"/>
    </location>
    <ligand>
        <name>Zn(2+)</name>
        <dbReference type="ChEBI" id="CHEBI:29105"/>
    </ligand>
</feature>
<dbReference type="InterPro" id="IPR018163">
    <property type="entry name" value="Thr/Ala-tRNA-synth_IIc_edit"/>
</dbReference>
<protein>
    <recommendedName>
        <fullName evidence="11">Alanine--tRNA ligase</fullName>
        <ecNumber evidence="11">6.1.1.7</ecNumber>
    </recommendedName>
    <alternativeName>
        <fullName evidence="11">Alanyl-tRNA synthetase</fullName>
        <shortName evidence="11">AlaRS</shortName>
    </alternativeName>
</protein>
<dbReference type="InterPro" id="IPR002318">
    <property type="entry name" value="Ala-tRNA-lgiase_IIc"/>
</dbReference>
<comment type="similarity">
    <text evidence="1 11">Belongs to the class-II aminoacyl-tRNA synthetase family.</text>
</comment>
<feature type="binding site" evidence="11">
    <location>
        <position position="567"/>
    </location>
    <ligand>
        <name>Zn(2+)</name>
        <dbReference type="ChEBI" id="CHEBI:29105"/>
    </ligand>
</feature>
<organism evidence="14 15">
    <name type="scientific">Candidatus Nitrobium versatile</name>
    <dbReference type="NCBI Taxonomy" id="2884831"/>
    <lineage>
        <taxon>Bacteria</taxon>
        <taxon>Pseudomonadati</taxon>
        <taxon>Nitrospirota</taxon>
        <taxon>Nitrospiria</taxon>
        <taxon>Nitrospirales</taxon>
        <taxon>Nitrospiraceae</taxon>
        <taxon>Candidatus Nitrobium</taxon>
    </lineage>
</organism>
<evidence type="ECO:0000256" key="8">
    <source>
        <dbReference type="ARBA" id="ARBA00022884"/>
    </source>
</evidence>
<keyword evidence="7 11" id="KW-0067">ATP-binding</keyword>
<dbReference type="AlphaFoldDB" id="A0A953M3L9"/>
<dbReference type="GO" id="GO:0008270">
    <property type="term" value="F:zinc ion binding"/>
    <property type="evidence" value="ECO:0007669"/>
    <property type="project" value="UniProtKB-UniRule"/>
</dbReference>
<evidence type="ECO:0000256" key="1">
    <source>
        <dbReference type="ARBA" id="ARBA00008226"/>
    </source>
</evidence>
<keyword evidence="11" id="KW-0963">Cytoplasm</keyword>
<keyword evidence="12" id="KW-0175">Coiled coil</keyword>
<proteinExistence type="inferred from homology"/>
<dbReference type="SUPFAM" id="SSF55681">
    <property type="entry name" value="Class II aaRS and biotin synthetases"/>
    <property type="match status" value="1"/>
</dbReference>
<keyword evidence="2 11" id="KW-0820">tRNA-binding</keyword>
<feature type="binding site" evidence="11">
    <location>
        <position position="571"/>
    </location>
    <ligand>
        <name>Zn(2+)</name>
        <dbReference type="ChEBI" id="CHEBI:29105"/>
    </ligand>
</feature>
<evidence type="ECO:0000259" key="13">
    <source>
        <dbReference type="PROSITE" id="PS50860"/>
    </source>
</evidence>
<evidence type="ECO:0000313" key="15">
    <source>
        <dbReference type="Proteomes" id="UP000705867"/>
    </source>
</evidence>
<comment type="subcellular location">
    <subcellularLocation>
        <location evidence="11">Cytoplasm</location>
    </subcellularLocation>
</comment>
<dbReference type="GO" id="GO:0006419">
    <property type="term" value="P:alanyl-tRNA aminoacylation"/>
    <property type="evidence" value="ECO:0007669"/>
    <property type="project" value="UniProtKB-UniRule"/>
</dbReference>
<dbReference type="CDD" id="cd00673">
    <property type="entry name" value="AlaRS_core"/>
    <property type="match status" value="1"/>
</dbReference>
<feature type="coiled-coil region" evidence="12">
    <location>
        <begin position="726"/>
        <end position="760"/>
    </location>
</feature>
<comment type="caution">
    <text evidence="14">The sequence shown here is derived from an EMBL/GenBank/DDBJ whole genome shotgun (WGS) entry which is preliminary data.</text>
</comment>
<dbReference type="InterPro" id="IPR023033">
    <property type="entry name" value="Ala_tRNA_ligase_euk/bac"/>
</dbReference>
<dbReference type="PANTHER" id="PTHR11777:SF9">
    <property type="entry name" value="ALANINE--TRNA LIGASE, CYTOPLASMIC"/>
    <property type="match status" value="1"/>
</dbReference>
<dbReference type="InterPro" id="IPR009000">
    <property type="entry name" value="Transl_B-barrel_sf"/>
</dbReference>
<dbReference type="GO" id="GO:0002161">
    <property type="term" value="F:aminoacyl-tRNA deacylase activity"/>
    <property type="evidence" value="ECO:0007669"/>
    <property type="project" value="TreeGrafter"/>
</dbReference>
<dbReference type="FunFam" id="2.40.30.130:FF:000001">
    <property type="entry name" value="Alanine--tRNA ligase"/>
    <property type="match status" value="1"/>
</dbReference>
<dbReference type="EC" id="6.1.1.7" evidence="11"/>
<reference evidence="14" key="2">
    <citation type="submission" date="2021-08" db="EMBL/GenBank/DDBJ databases">
        <authorList>
            <person name="Dalcin Martins P."/>
        </authorList>
    </citation>
    <scope>NUCLEOTIDE SEQUENCE</scope>
    <source>
        <strain evidence="14">MAG_39</strain>
    </source>
</reference>
<dbReference type="FunFam" id="3.30.930.10:FF:000004">
    <property type="entry name" value="Alanine--tRNA ligase"/>
    <property type="match status" value="1"/>
</dbReference>
<sequence>MKSFEIRKAFLEFFRSKRHESVKSSSLIPQNDPSLLFTTAGMVQFKSLFLGEEARSYSRATTCQKCVRAGGKSSDIENVGHTARHHTFFEMLGNFSFGDYFKREAITFAWELMTEWFLLPKDRLWVTVFEDDDEAENLWAEIAGVPRHRIVRMGKKDNFWQMGDTGPCGPCSEILIDQGEAVGCGKPDCAVGCDCDRFLELWNLVFMQFNRDPEGNLSPLPRPSIDTGMGLERIAAVLQGKYNNFDTDIFAPLVSSIADHTGVGYLKSPETDVSIRVIADHIRSITLLLADGLMPSNEWRGYVLRRIIRRASRHARLLGVTHPVLYRLVDSVSVALGEIYPEVIAERSRAAKVLKFEEERFAKTLEQGMRIMDDLVDTVKKNGQKEIPGSEIFRLYDTYGFPFDLAKDIAMDHRLSLDEEGFQKEMEAQKKRARASWTGEGEAVPSRYREVASRAGTTQFAGYDTTETESVVTAILAYGKMIQTAHEGMEVEVLLDRTPFYGESGGQAGDSGEMEGENLGVFVVDTKKPLEGVHVHLVRITRGTLFVRDRVRCRIDREKRKSIMRNHTATHLLQAALRAVVGDHIKQAGSSVSPERLRFDFTHFSALSDDELSSIGRLITENVLENLPVITSVMDTQSAVDSGATALFGERYGETVRVVNIPGVSAELCGGTHCLSTGEIGTFVIASEGSVASGTRRIEALTGHEAFRFLNEKASELKAIQNLLKAEAAYARIEKMTAEVRALEKELESLKARVAAQDSAALLENAQTIDGIPVLACRLDGFGMKDLRGLADSMREKLGSGIICIASAKNSHASILTMVTRDLTDRFHAGEIMKSITSVAGGSGGGKAEMAQGGTSDLEKLDTTLKSIDTLIRQQKRK</sequence>
<comment type="catalytic activity">
    <reaction evidence="11">
        <text>tRNA(Ala) + L-alanine + ATP = L-alanyl-tRNA(Ala) + AMP + diphosphate</text>
        <dbReference type="Rhea" id="RHEA:12540"/>
        <dbReference type="Rhea" id="RHEA-COMP:9657"/>
        <dbReference type="Rhea" id="RHEA-COMP:9923"/>
        <dbReference type="ChEBI" id="CHEBI:30616"/>
        <dbReference type="ChEBI" id="CHEBI:33019"/>
        <dbReference type="ChEBI" id="CHEBI:57972"/>
        <dbReference type="ChEBI" id="CHEBI:78442"/>
        <dbReference type="ChEBI" id="CHEBI:78497"/>
        <dbReference type="ChEBI" id="CHEBI:456215"/>
        <dbReference type="EC" id="6.1.1.7"/>
    </reaction>
</comment>
<dbReference type="Gene3D" id="3.30.980.10">
    <property type="entry name" value="Threonyl-trna Synthetase, Chain A, domain 2"/>
    <property type="match status" value="1"/>
</dbReference>
<dbReference type="Proteomes" id="UP000705867">
    <property type="component" value="Unassembled WGS sequence"/>
</dbReference>
<evidence type="ECO:0000256" key="12">
    <source>
        <dbReference type="SAM" id="Coils"/>
    </source>
</evidence>
<keyword evidence="4 11" id="KW-0479">Metal-binding</keyword>
<dbReference type="HAMAP" id="MF_00036_B">
    <property type="entry name" value="Ala_tRNA_synth_B"/>
    <property type="match status" value="1"/>
</dbReference>
<dbReference type="GO" id="GO:0004813">
    <property type="term" value="F:alanine-tRNA ligase activity"/>
    <property type="evidence" value="ECO:0007669"/>
    <property type="project" value="UniProtKB-UniRule"/>
</dbReference>
<dbReference type="InterPro" id="IPR012947">
    <property type="entry name" value="tRNA_SAD"/>
</dbReference>
<comment type="cofactor">
    <cofactor evidence="11">
        <name>Zn(2+)</name>
        <dbReference type="ChEBI" id="CHEBI:29105"/>
    </cofactor>
    <text evidence="11">Binds 1 zinc ion per subunit.</text>
</comment>
<dbReference type="FunFam" id="3.10.310.40:FF:000001">
    <property type="entry name" value="Alanine--tRNA ligase"/>
    <property type="match status" value="1"/>
</dbReference>
<dbReference type="SUPFAM" id="SSF101353">
    <property type="entry name" value="Putative anticodon-binding domain of alanyl-tRNA synthetase (AlaRS)"/>
    <property type="match status" value="1"/>
</dbReference>
<keyword evidence="3 11" id="KW-0436">Ligase</keyword>
<dbReference type="PROSITE" id="PS50860">
    <property type="entry name" value="AA_TRNA_LIGASE_II_ALA"/>
    <property type="match status" value="1"/>
</dbReference>
<dbReference type="Gene3D" id="3.10.310.40">
    <property type="match status" value="1"/>
</dbReference>
<dbReference type="GO" id="GO:0005524">
    <property type="term" value="F:ATP binding"/>
    <property type="evidence" value="ECO:0007669"/>
    <property type="project" value="UniProtKB-UniRule"/>
</dbReference>
<dbReference type="SUPFAM" id="SSF50447">
    <property type="entry name" value="Translation proteins"/>
    <property type="match status" value="1"/>
</dbReference>
<evidence type="ECO:0000256" key="4">
    <source>
        <dbReference type="ARBA" id="ARBA00022723"/>
    </source>
</evidence>
<dbReference type="InterPro" id="IPR045864">
    <property type="entry name" value="aa-tRNA-synth_II/BPL/LPL"/>
</dbReference>
<dbReference type="NCBIfam" id="TIGR00344">
    <property type="entry name" value="alaS"/>
    <property type="match status" value="1"/>
</dbReference>
<evidence type="ECO:0000256" key="5">
    <source>
        <dbReference type="ARBA" id="ARBA00022741"/>
    </source>
</evidence>
<evidence type="ECO:0000256" key="9">
    <source>
        <dbReference type="ARBA" id="ARBA00022917"/>
    </source>
</evidence>
<dbReference type="InterPro" id="IPR018165">
    <property type="entry name" value="Ala-tRNA-synth_IIc_core"/>
</dbReference>
<accession>A0A953M3L9</accession>
<dbReference type="FunFam" id="3.30.980.10:FF:000004">
    <property type="entry name" value="Alanine--tRNA ligase, cytoplasmic"/>
    <property type="match status" value="1"/>
</dbReference>
<dbReference type="PRINTS" id="PR00980">
    <property type="entry name" value="TRNASYNTHALA"/>
</dbReference>